<reference evidence="1" key="2">
    <citation type="journal article" date="2024" name="Plant">
        <title>Genomic evolution and insights into agronomic trait innovations of Sesamum species.</title>
        <authorList>
            <person name="Miao H."/>
            <person name="Wang L."/>
            <person name="Qu L."/>
            <person name="Liu H."/>
            <person name="Sun Y."/>
            <person name="Le M."/>
            <person name="Wang Q."/>
            <person name="Wei S."/>
            <person name="Zheng Y."/>
            <person name="Lin W."/>
            <person name="Duan Y."/>
            <person name="Cao H."/>
            <person name="Xiong S."/>
            <person name="Wang X."/>
            <person name="Wei L."/>
            <person name="Li C."/>
            <person name="Ma Q."/>
            <person name="Ju M."/>
            <person name="Zhao R."/>
            <person name="Li G."/>
            <person name="Mu C."/>
            <person name="Tian Q."/>
            <person name="Mei H."/>
            <person name="Zhang T."/>
            <person name="Gao T."/>
            <person name="Zhang H."/>
        </authorList>
    </citation>
    <scope>NUCLEOTIDE SEQUENCE</scope>
    <source>
        <strain evidence="1">G02</strain>
    </source>
</reference>
<accession>A0AAW2UPT4</accession>
<protein>
    <submittedName>
        <fullName evidence="1">Uncharacterized protein</fullName>
    </submittedName>
</protein>
<dbReference type="AlphaFoldDB" id="A0AAW2UPT4"/>
<reference evidence="1" key="1">
    <citation type="submission" date="2020-06" db="EMBL/GenBank/DDBJ databases">
        <authorList>
            <person name="Li T."/>
            <person name="Hu X."/>
            <person name="Zhang T."/>
            <person name="Song X."/>
            <person name="Zhang H."/>
            <person name="Dai N."/>
            <person name="Sheng W."/>
            <person name="Hou X."/>
            <person name="Wei L."/>
        </authorList>
    </citation>
    <scope>NUCLEOTIDE SEQUENCE</scope>
    <source>
        <strain evidence="1">G02</strain>
        <tissue evidence="1">Leaf</tissue>
    </source>
</reference>
<gene>
    <name evidence="1" type="ORF">Sradi_1320400</name>
</gene>
<evidence type="ECO:0000313" key="1">
    <source>
        <dbReference type="EMBL" id="KAL0419069.1"/>
    </source>
</evidence>
<organism evidence="1">
    <name type="scientific">Sesamum radiatum</name>
    <name type="common">Black benniseed</name>
    <dbReference type="NCBI Taxonomy" id="300843"/>
    <lineage>
        <taxon>Eukaryota</taxon>
        <taxon>Viridiplantae</taxon>
        <taxon>Streptophyta</taxon>
        <taxon>Embryophyta</taxon>
        <taxon>Tracheophyta</taxon>
        <taxon>Spermatophyta</taxon>
        <taxon>Magnoliopsida</taxon>
        <taxon>eudicotyledons</taxon>
        <taxon>Gunneridae</taxon>
        <taxon>Pentapetalae</taxon>
        <taxon>asterids</taxon>
        <taxon>lamiids</taxon>
        <taxon>Lamiales</taxon>
        <taxon>Pedaliaceae</taxon>
        <taxon>Sesamum</taxon>
    </lineage>
</organism>
<proteinExistence type="predicted"/>
<comment type="caution">
    <text evidence="1">The sequence shown here is derived from an EMBL/GenBank/DDBJ whole genome shotgun (WGS) entry which is preliminary data.</text>
</comment>
<name>A0AAW2UPT4_SESRA</name>
<sequence length="112" mass="12282">MQEAFFALIRDASTLVAHKSWLNLWRKSPLVRSLLHLIEVENYPQGGSRGGAAAGRGEQLIFFTPSCSNTRPIPPSIAATYCSLLAKRSGGSLFSIDRHSSMVKPFLPCDFS</sequence>
<dbReference type="EMBL" id="JACGWJ010000005">
    <property type="protein sequence ID" value="KAL0419069.1"/>
    <property type="molecule type" value="Genomic_DNA"/>
</dbReference>